<dbReference type="InterPro" id="IPR005475">
    <property type="entry name" value="Transketolase-like_Pyr-bd"/>
</dbReference>
<evidence type="ECO:0000313" key="22">
    <source>
        <dbReference type="Proteomes" id="UP000190027"/>
    </source>
</evidence>
<feature type="binding site" evidence="16">
    <location>
        <position position="157"/>
    </location>
    <ligand>
        <name>thiamine diphosphate</name>
        <dbReference type="ChEBI" id="CHEBI:58937"/>
    </ligand>
</feature>
<dbReference type="PANTHER" id="PTHR43522:SF2">
    <property type="entry name" value="TRANSKETOLASE 1-RELATED"/>
    <property type="match status" value="1"/>
</dbReference>
<feature type="binding site" evidence="15">
    <location>
        <position position="466"/>
    </location>
    <ligand>
        <name>substrate</name>
    </ligand>
</feature>
<feature type="binding site" evidence="16">
    <location>
        <position position="186"/>
    </location>
    <ligand>
        <name>thiamine diphosphate</name>
        <dbReference type="ChEBI" id="CHEBI:58937"/>
    </ligand>
</feature>
<evidence type="ECO:0000256" key="5">
    <source>
        <dbReference type="ARBA" id="ARBA00011738"/>
    </source>
</evidence>
<protein>
    <recommendedName>
        <fullName evidence="6 13">Transketolase</fullName>
        <ecNumber evidence="6 13">2.2.1.1</ecNumber>
    </recommendedName>
</protein>
<evidence type="ECO:0000256" key="16">
    <source>
        <dbReference type="PIRSR" id="PIRSR605478-3"/>
    </source>
</evidence>
<evidence type="ECO:0000256" key="7">
    <source>
        <dbReference type="ARBA" id="ARBA00022679"/>
    </source>
</evidence>
<dbReference type="InterPro" id="IPR020826">
    <property type="entry name" value="Transketolase_BS"/>
</dbReference>
<dbReference type="CDD" id="cd07033">
    <property type="entry name" value="TPP_PYR_DXS_TK_like"/>
    <property type="match status" value="1"/>
</dbReference>
<evidence type="ECO:0000256" key="13">
    <source>
        <dbReference type="NCBIfam" id="TIGR00232"/>
    </source>
</evidence>
<dbReference type="CDD" id="cd02012">
    <property type="entry name" value="TPP_TK"/>
    <property type="match status" value="1"/>
</dbReference>
<evidence type="ECO:0000313" key="21">
    <source>
        <dbReference type="EMBL" id="SKA93561.1"/>
    </source>
</evidence>
<evidence type="ECO:0000259" key="20">
    <source>
        <dbReference type="SMART" id="SM00861"/>
    </source>
</evidence>
<keyword evidence="10 17" id="KW-0460">Magnesium</keyword>
<dbReference type="Gene3D" id="3.40.50.920">
    <property type="match status" value="1"/>
</dbReference>
<feature type="binding site" evidence="15">
    <location>
        <position position="517"/>
    </location>
    <ligand>
        <name>substrate</name>
    </ligand>
</feature>
<dbReference type="SUPFAM" id="SSF52518">
    <property type="entry name" value="Thiamin diphosphate-binding fold (THDP-binding)"/>
    <property type="match status" value="2"/>
</dbReference>
<feature type="site" description="Important for catalytic activity" evidence="18">
    <location>
        <position position="31"/>
    </location>
</feature>
<comment type="cofactor">
    <cofactor evidence="1">
        <name>Ca(2+)</name>
        <dbReference type="ChEBI" id="CHEBI:29108"/>
    </cofactor>
</comment>
<dbReference type="SUPFAM" id="SSF52922">
    <property type="entry name" value="TK C-terminal domain-like"/>
    <property type="match status" value="1"/>
</dbReference>
<comment type="cofactor">
    <cofactor evidence="16">
        <name>thiamine diphosphate</name>
        <dbReference type="ChEBI" id="CHEBI:58937"/>
    </cofactor>
    <text evidence="16">Binds 1 thiamine pyrophosphate per subunit. During the reaction, the substrate forms a covalent intermediate with the cofactor.</text>
</comment>
<dbReference type="InterPro" id="IPR005474">
    <property type="entry name" value="Transketolase_N"/>
</dbReference>
<dbReference type="GO" id="GO:0005829">
    <property type="term" value="C:cytosol"/>
    <property type="evidence" value="ECO:0007669"/>
    <property type="project" value="TreeGrafter"/>
</dbReference>
<evidence type="ECO:0000256" key="3">
    <source>
        <dbReference type="ARBA" id="ARBA00001941"/>
    </source>
</evidence>
<feature type="binding site" evidence="15">
    <location>
        <position position="31"/>
    </location>
    <ligand>
        <name>substrate</name>
    </ligand>
</feature>
<evidence type="ECO:0000256" key="19">
    <source>
        <dbReference type="SAM" id="MobiDB-lite"/>
    </source>
</evidence>
<evidence type="ECO:0000256" key="18">
    <source>
        <dbReference type="PIRSR" id="PIRSR605478-5"/>
    </source>
</evidence>
<feature type="region of interest" description="Disordered" evidence="19">
    <location>
        <begin position="250"/>
        <end position="269"/>
    </location>
</feature>
<evidence type="ECO:0000256" key="12">
    <source>
        <dbReference type="ARBA" id="ARBA00049473"/>
    </source>
</evidence>
<dbReference type="GO" id="GO:0046872">
    <property type="term" value="F:metal ion binding"/>
    <property type="evidence" value="ECO:0007669"/>
    <property type="project" value="UniProtKB-KW"/>
</dbReference>
<evidence type="ECO:0000256" key="10">
    <source>
        <dbReference type="ARBA" id="ARBA00022842"/>
    </source>
</evidence>
<evidence type="ECO:0000256" key="17">
    <source>
        <dbReference type="PIRSR" id="PIRSR605478-4"/>
    </source>
</evidence>
<dbReference type="EC" id="2.2.1.1" evidence="6 13"/>
<evidence type="ECO:0000256" key="15">
    <source>
        <dbReference type="PIRSR" id="PIRSR605478-2"/>
    </source>
</evidence>
<feature type="binding site" evidence="15">
    <location>
        <position position="352"/>
    </location>
    <ligand>
        <name>substrate</name>
    </ligand>
</feature>
<dbReference type="InterPro" id="IPR033247">
    <property type="entry name" value="Transketolase_fam"/>
</dbReference>
<dbReference type="GO" id="GO:0004802">
    <property type="term" value="F:transketolase activity"/>
    <property type="evidence" value="ECO:0007669"/>
    <property type="project" value="UniProtKB-UniRule"/>
</dbReference>
<dbReference type="Pfam" id="PF22613">
    <property type="entry name" value="Transketolase_C_1"/>
    <property type="match status" value="1"/>
</dbReference>
<organism evidence="21 22">
    <name type="scientific">Paucidesulfovibrio gracilis DSM 16080</name>
    <dbReference type="NCBI Taxonomy" id="1121449"/>
    <lineage>
        <taxon>Bacteria</taxon>
        <taxon>Pseudomonadati</taxon>
        <taxon>Thermodesulfobacteriota</taxon>
        <taxon>Desulfovibrionia</taxon>
        <taxon>Desulfovibrionales</taxon>
        <taxon>Desulfovibrionaceae</taxon>
        <taxon>Paucidesulfovibrio</taxon>
    </lineage>
</organism>
<evidence type="ECO:0000256" key="4">
    <source>
        <dbReference type="ARBA" id="ARBA00007131"/>
    </source>
</evidence>
<dbReference type="FunFam" id="3.40.50.920:FF:000003">
    <property type="entry name" value="Transketolase"/>
    <property type="match status" value="1"/>
</dbReference>
<keyword evidence="7" id="KW-0808">Transferase</keyword>
<dbReference type="NCBIfam" id="TIGR00232">
    <property type="entry name" value="tktlase_bact"/>
    <property type="match status" value="1"/>
</dbReference>
<dbReference type="InterPro" id="IPR055152">
    <property type="entry name" value="Transketolase-like_C_2"/>
</dbReference>
<feature type="active site" description="Proton donor" evidence="14">
    <location>
        <position position="408"/>
    </location>
</feature>
<comment type="cofactor">
    <cofactor evidence="3">
        <name>Co(2+)</name>
        <dbReference type="ChEBI" id="CHEBI:48828"/>
    </cofactor>
</comment>
<dbReference type="RefSeq" id="WP_078718022.1">
    <property type="nucleotide sequence ID" value="NZ_FUYC01000017.1"/>
</dbReference>
<comment type="similarity">
    <text evidence="4">Belongs to the transketolase family.</text>
</comment>
<keyword evidence="9" id="KW-0106">Calcium</keyword>
<feature type="domain" description="Transketolase-like pyrimidine-binding" evidence="20">
    <location>
        <begin position="349"/>
        <end position="522"/>
    </location>
</feature>
<dbReference type="FunFam" id="3.40.50.970:FF:000045">
    <property type="entry name" value="Transketolase"/>
    <property type="match status" value="1"/>
</dbReference>
<evidence type="ECO:0000256" key="1">
    <source>
        <dbReference type="ARBA" id="ARBA00001913"/>
    </source>
</evidence>
<keyword evidence="8 17" id="KW-0479">Metal-binding</keyword>
<dbReference type="Proteomes" id="UP000190027">
    <property type="component" value="Unassembled WGS sequence"/>
</dbReference>
<evidence type="ECO:0000256" key="14">
    <source>
        <dbReference type="PIRSR" id="PIRSR605478-1"/>
    </source>
</evidence>
<feature type="binding site" evidence="17">
    <location>
        <position position="186"/>
    </location>
    <ligand>
        <name>Mg(2+)</name>
        <dbReference type="ChEBI" id="CHEBI:18420"/>
    </ligand>
</feature>
<dbReference type="OrthoDB" id="8732661at2"/>
<dbReference type="Pfam" id="PF02779">
    <property type="entry name" value="Transket_pyr"/>
    <property type="match status" value="1"/>
</dbReference>
<dbReference type="Pfam" id="PF00456">
    <property type="entry name" value="Transketolase_N"/>
    <property type="match status" value="1"/>
</dbReference>
<reference evidence="21 22" key="1">
    <citation type="submission" date="2017-02" db="EMBL/GenBank/DDBJ databases">
        <authorList>
            <person name="Peterson S.W."/>
        </authorList>
    </citation>
    <scope>NUCLEOTIDE SEQUENCE [LARGE SCALE GENOMIC DNA]</scope>
    <source>
        <strain evidence="21 22">DSM 16080</strain>
    </source>
</reference>
<dbReference type="Gene3D" id="3.40.50.970">
    <property type="match status" value="2"/>
</dbReference>
<dbReference type="STRING" id="1121449.SAMN02745704_02481"/>
<dbReference type="InterPro" id="IPR029061">
    <property type="entry name" value="THDP-binding"/>
</dbReference>
<dbReference type="InterPro" id="IPR009014">
    <property type="entry name" value="Transketo_C/PFOR_II"/>
</dbReference>
<comment type="catalytic activity">
    <reaction evidence="12">
        <text>D-sedoheptulose 7-phosphate + D-glyceraldehyde 3-phosphate = aldehydo-D-ribose 5-phosphate + D-xylulose 5-phosphate</text>
        <dbReference type="Rhea" id="RHEA:10508"/>
        <dbReference type="ChEBI" id="CHEBI:57483"/>
        <dbReference type="ChEBI" id="CHEBI:57737"/>
        <dbReference type="ChEBI" id="CHEBI:58273"/>
        <dbReference type="ChEBI" id="CHEBI:59776"/>
        <dbReference type="EC" id="2.2.1.1"/>
    </reaction>
</comment>
<dbReference type="PROSITE" id="PS00802">
    <property type="entry name" value="TRANSKETOLASE_2"/>
    <property type="match status" value="1"/>
</dbReference>
<feature type="site" description="Important for catalytic activity" evidence="18">
    <location>
        <position position="261"/>
    </location>
</feature>
<evidence type="ECO:0000256" key="6">
    <source>
        <dbReference type="ARBA" id="ARBA00013152"/>
    </source>
</evidence>
<feature type="binding site" evidence="15">
    <location>
        <position position="470"/>
    </location>
    <ligand>
        <name>substrate</name>
    </ligand>
</feature>
<dbReference type="PANTHER" id="PTHR43522">
    <property type="entry name" value="TRANSKETOLASE"/>
    <property type="match status" value="1"/>
</dbReference>
<gene>
    <name evidence="21" type="ORF">SAMN02745704_02481</name>
</gene>
<feature type="binding site" evidence="16">
    <location>
        <position position="434"/>
    </location>
    <ligand>
        <name>thiamine diphosphate</name>
        <dbReference type="ChEBI" id="CHEBI:58937"/>
    </ligand>
</feature>
<proteinExistence type="inferred from homology"/>
<keyword evidence="22" id="KW-1185">Reference proteome</keyword>
<feature type="binding site" evidence="17">
    <location>
        <position position="188"/>
    </location>
    <ligand>
        <name>Mg(2+)</name>
        <dbReference type="ChEBI" id="CHEBI:18420"/>
    </ligand>
</feature>
<evidence type="ECO:0000256" key="2">
    <source>
        <dbReference type="ARBA" id="ARBA00001936"/>
    </source>
</evidence>
<comment type="subunit">
    <text evidence="5">Homodimer.</text>
</comment>
<sequence>MSQETLSNDQLVVNTVKGLIMDGTRKANSGHPGGAMSSADFATVLFKDFLNYDPQDPTWFNRDRFILSAGHESMLLYSLLHLQGFLPVEELQQFRQWGSKTPGHPEKHLTPGVEATSGPLGQGFSQSVGVAAAEAFLGETLGSDVVDHFTYVLASDGDIQEPVSLGSAILAGRWGLGKLIAFYDSNKVQIAGACSRVDCTNYAQAFESFGWHVQEVDGHDREAIAEAVKRAQMEVARPSIIIGHTVMAQGTAGREGDHETHGSPLPPEEIAASKTKMGLDPEQFFQVPDTALNHFRARFDALGKRVEDWKAALDAKLKDEDFAAKWNLFTGPRSGLQVEMPGFTPGESVATRKAWGACLNHIMDQLPQLVGGSADLDPSNQTAKFRDHVGCFGVDGFAARNLSFGVREFPMAAIVNGLALHGGVIPFGATFLTFSDYCRNAVRMSALQELPSLFVFTHDSFYLGEDGPTHQPVEHISSLRLIPEVIDLRPADATETALCLDVALRQEKRPSCLFLTRQGLPVLDPAEYPQMAEGVRKGGYVIQDPEGGPDAVDMVIVATGSEVSLSMKAAKLLSGYNIRIVSIPSVTLFEEQSREYKDAVLLPKVARRVAVEAGRPDIWYRYVGMDGLVKGMDHFGHSAPYKKLEEEYGFTPEALARLIQEKYA</sequence>
<dbReference type="SMART" id="SM00861">
    <property type="entry name" value="Transket_pyr"/>
    <property type="match status" value="1"/>
</dbReference>
<dbReference type="GO" id="GO:0006098">
    <property type="term" value="P:pentose-phosphate shunt"/>
    <property type="evidence" value="ECO:0007669"/>
    <property type="project" value="TreeGrafter"/>
</dbReference>
<dbReference type="EMBL" id="FUYC01000017">
    <property type="protein sequence ID" value="SKA93561.1"/>
    <property type="molecule type" value="Genomic_DNA"/>
</dbReference>
<feature type="binding site" evidence="16">
    <location>
        <position position="261"/>
    </location>
    <ligand>
        <name>thiamine diphosphate</name>
        <dbReference type="ChEBI" id="CHEBI:58937"/>
    </ligand>
</feature>
<evidence type="ECO:0000256" key="11">
    <source>
        <dbReference type="ARBA" id="ARBA00023052"/>
    </source>
</evidence>
<comment type="cofactor">
    <cofactor evidence="17">
        <name>Mg(2+)</name>
        <dbReference type="ChEBI" id="CHEBI:18420"/>
    </cofactor>
    <text evidence="17">Binds 1 Mg(2+) ion per subunit. Can also utilize other divalent metal cations, such as Ca(2+), Mn(2+) and Co(2+).</text>
</comment>
<dbReference type="AlphaFoldDB" id="A0A1T4XX06"/>
<evidence type="ECO:0000256" key="8">
    <source>
        <dbReference type="ARBA" id="ARBA00022723"/>
    </source>
</evidence>
<feature type="binding site" evidence="15">
    <location>
        <position position="379"/>
    </location>
    <ligand>
        <name>substrate</name>
    </ligand>
</feature>
<comment type="cofactor">
    <cofactor evidence="2">
        <name>Mn(2+)</name>
        <dbReference type="ChEBI" id="CHEBI:29035"/>
    </cofactor>
</comment>
<feature type="binding site" evidence="15">
    <location>
        <position position="261"/>
    </location>
    <ligand>
        <name>substrate</name>
    </ligand>
</feature>
<evidence type="ECO:0000256" key="9">
    <source>
        <dbReference type="ARBA" id="ARBA00022837"/>
    </source>
</evidence>
<feature type="binding site" evidence="15">
    <location>
        <position position="458"/>
    </location>
    <ligand>
        <name>substrate</name>
    </ligand>
</feature>
<feature type="binding site" evidence="17">
    <location>
        <position position="156"/>
    </location>
    <ligand>
        <name>Mg(2+)</name>
        <dbReference type="ChEBI" id="CHEBI:18420"/>
    </ligand>
</feature>
<name>A0A1T4XX06_9BACT</name>
<keyword evidence="11 16" id="KW-0786">Thiamine pyrophosphate</keyword>
<feature type="binding site" evidence="16">
    <location>
        <begin position="118"/>
        <end position="120"/>
    </location>
    <ligand>
        <name>thiamine diphosphate</name>
        <dbReference type="ChEBI" id="CHEBI:58937"/>
    </ligand>
</feature>
<feature type="binding site" evidence="16">
    <location>
        <position position="71"/>
    </location>
    <ligand>
        <name>thiamine diphosphate</name>
        <dbReference type="ChEBI" id="CHEBI:58937"/>
    </ligand>
</feature>
<dbReference type="InterPro" id="IPR005478">
    <property type="entry name" value="Transketolase_bac-like"/>
</dbReference>
<accession>A0A1T4XX06</accession>